<proteinExistence type="predicted"/>
<dbReference type="Proteomes" id="UP000051677">
    <property type="component" value="Unassembled WGS sequence"/>
</dbReference>
<accession>A0A0Q2M6V1</accession>
<dbReference type="EMBL" id="LKTM01000372">
    <property type="protein sequence ID" value="KQH75607.1"/>
    <property type="molecule type" value="Genomic_DNA"/>
</dbReference>
<organism evidence="4 5">
    <name type="scientific">Mycobacterium gordonae</name>
    <dbReference type="NCBI Taxonomy" id="1778"/>
    <lineage>
        <taxon>Bacteria</taxon>
        <taxon>Bacillati</taxon>
        <taxon>Actinomycetota</taxon>
        <taxon>Actinomycetes</taxon>
        <taxon>Mycobacteriales</taxon>
        <taxon>Mycobacteriaceae</taxon>
        <taxon>Mycobacterium</taxon>
    </lineage>
</organism>
<dbReference type="AlphaFoldDB" id="A0A0Q2M6V1"/>
<keyword evidence="2" id="KW-0472">Membrane</keyword>
<evidence type="ECO:0000259" key="3">
    <source>
        <dbReference type="Pfam" id="PF05305"/>
    </source>
</evidence>
<protein>
    <recommendedName>
        <fullName evidence="3">DUF732 domain-containing protein</fullName>
    </recommendedName>
</protein>
<keyword evidence="2" id="KW-0812">Transmembrane</keyword>
<feature type="domain" description="DUF732" evidence="3">
    <location>
        <begin position="117"/>
        <end position="189"/>
    </location>
</feature>
<evidence type="ECO:0000313" key="5">
    <source>
        <dbReference type="Proteomes" id="UP000051677"/>
    </source>
</evidence>
<dbReference type="InterPro" id="IPR007969">
    <property type="entry name" value="DUF732"/>
</dbReference>
<comment type="caution">
    <text evidence="4">The sequence shown here is derived from an EMBL/GenBank/DDBJ whole genome shotgun (WGS) entry which is preliminary data.</text>
</comment>
<reference evidence="4 5" key="1">
    <citation type="submission" date="2015-10" db="EMBL/GenBank/DDBJ databases">
        <title>Mycobacterium gordonae draft genome assembly.</title>
        <authorList>
            <person name="Ustinova V."/>
            <person name="Smirnova T."/>
            <person name="Blagodatskikh K."/>
            <person name="Varlamov D."/>
            <person name="Larionova E."/>
            <person name="Chernousova L."/>
        </authorList>
    </citation>
    <scope>NUCLEOTIDE SEQUENCE [LARGE SCALE GENOMIC DNA]</scope>
    <source>
        <strain evidence="4 5">CTRI 14-8773</strain>
    </source>
</reference>
<feature type="region of interest" description="Disordered" evidence="1">
    <location>
        <begin position="1"/>
        <end position="22"/>
    </location>
</feature>
<keyword evidence="2" id="KW-1133">Transmembrane helix</keyword>
<gene>
    <name evidence="4" type="ORF">AO501_25365</name>
</gene>
<evidence type="ECO:0000256" key="2">
    <source>
        <dbReference type="SAM" id="Phobius"/>
    </source>
</evidence>
<sequence length="195" mass="20660">MAESVDDDTAVRGGEVETAVVPDLAPTQAAELAWSDADPPEPKVRKPLPRSLRWLLVVVAVGAVAAGAFVVGHQVAPSISAPKTVTVTQSALATTSPTAAPPPIVGSTTRRPRARVDQAFLDKIHAAGLPFYGGDDAAIISAYSMCNAMSDRAHPMSVADLIGISQRSIPWTYEQSATFVREAVQSFCPWQWNPE</sequence>
<name>A0A0Q2M6V1_MYCGO</name>
<evidence type="ECO:0000313" key="4">
    <source>
        <dbReference type="EMBL" id="KQH75607.1"/>
    </source>
</evidence>
<evidence type="ECO:0000256" key="1">
    <source>
        <dbReference type="SAM" id="MobiDB-lite"/>
    </source>
</evidence>
<dbReference type="Pfam" id="PF05305">
    <property type="entry name" value="DUF732"/>
    <property type="match status" value="1"/>
</dbReference>
<feature type="transmembrane region" description="Helical" evidence="2">
    <location>
        <begin position="52"/>
        <end position="72"/>
    </location>
</feature>
<dbReference type="RefSeq" id="WP_055581461.1">
    <property type="nucleotide sequence ID" value="NZ_LKTM01000372.1"/>
</dbReference>